<name>A0A2J6T029_9HELO</name>
<gene>
    <name evidence="1" type="ORF">K444DRAFT_62111</name>
</gene>
<protein>
    <submittedName>
        <fullName evidence="1">Uncharacterized protein</fullName>
    </submittedName>
</protein>
<dbReference type="Proteomes" id="UP000235371">
    <property type="component" value="Unassembled WGS sequence"/>
</dbReference>
<evidence type="ECO:0000313" key="1">
    <source>
        <dbReference type="EMBL" id="PMD56380.1"/>
    </source>
</evidence>
<proteinExistence type="predicted"/>
<dbReference type="InterPro" id="IPR027417">
    <property type="entry name" value="P-loop_NTPase"/>
</dbReference>
<dbReference type="RefSeq" id="XP_024733284.1">
    <property type="nucleotide sequence ID" value="XM_024881829.1"/>
</dbReference>
<keyword evidence="2" id="KW-1185">Reference proteome</keyword>
<reference evidence="1 2" key="1">
    <citation type="submission" date="2016-04" db="EMBL/GenBank/DDBJ databases">
        <title>A degradative enzymes factory behind the ericoid mycorrhizal symbiosis.</title>
        <authorList>
            <consortium name="DOE Joint Genome Institute"/>
            <person name="Martino E."/>
            <person name="Morin E."/>
            <person name="Grelet G."/>
            <person name="Kuo A."/>
            <person name="Kohler A."/>
            <person name="Daghino S."/>
            <person name="Barry K."/>
            <person name="Choi C."/>
            <person name="Cichocki N."/>
            <person name="Clum A."/>
            <person name="Copeland A."/>
            <person name="Hainaut M."/>
            <person name="Haridas S."/>
            <person name="Labutti K."/>
            <person name="Lindquist E."/>
            <person name="Lipzen A."/>
            <person name="Khouja H.-R."/>
            <person name="Murat C."/>
            <person name="Ohm R."/>
            <person name="Olson A."/>
            <person name="Spatafora J."/>
            <person name="Veneault-Fourrey C."/>
            <person name="Henrissat B."/>
            <person name="Grigoriev I."/>
            <person name="Martin F."/>
            <person name="Perotto S."/>
        </authorList>
    </citation>
    <scope>NUCLEOTIDE SEQUENCE [LARGE SCALE GENOMIC DNA]</scope>
    <source>
        <strain evidence="1 2">E</strain>
    </source>
</reference>
<evidence type="ECO:0000313" key="2">
    <source>
        <dbReference type="Proteomes" id="UP000235371"/>
    </source>
</evidence>
<sequence>MTTPMGQLPSRENVVSSPYIQRDPLALALFSSTTRQALKDLGHERVYHTYPIIFDEPEHGDIWIEAFKAKFEGGRRFQDWDVCLEITLYRAPIYFLDDILASTRP</sequence>
<accession>A0A2J6T029</accession>
<dbReference type="Pfam" id="PF17784">
    <property type="entry name" value="Sulfotransfer_4"/>
    <property type="match status" value="1"/>
</dbReference>
<organism evidence="1 2">
    <name type="scientific">Hyaloscypha bicolor E</name>
    <dbReference type="NCBI Taxonomy" id="1095630"/>
    <lineage>
        <taxon>Eukaryota</taxon>
        <taxon>Fungi</taxon>
        <taxon>Dikarya</taxon>
        <taxon>Ascomycota</taxon>
        <taxon>Pezizomycotina</taxon>
        <taxon>Leotiomycetes</taxon>
        <taxon>Helotiales</taxon>
        <taxon>Hyaloscyphaceae</taxon>
        <taxon>Hyaloscypha</taxon>
        <taxon>Hyaloscypha bicolor</taxon>
    </lineage>
</organism>
<dbReference type="InterPro" id="IPR040632">
    <property type="entry name" value="Sulfotransfer_4"/>
</dbReference>
<dbReference type="AlphaFoldDB" id="A0A2J6T029"/>
<dbReference type="EMBL" id="KZ613848">
    <property type="protein sequence ID" value="PMD56380.1"/>
    <property type="molecule type" value="Genomic_DNA"/>
</dbReference>
<dbReference type="Gene3D" id="3.40.50.300">
    <property type="entry name" value="P-loop containing nucleotide triphosphate hydrolases"/>
    <property type="match status" value="1"/>
</dbReference>
<dbReference type="GeneID" id="36589906"/>
<dbReference type="InParanoid" id="A0A2J6T029"/>